<dbReference type="AlphaFoldDB" id="A0A1E5UN48"/>
<feature type="compositionally biased region" description="Basic residues" evidence="1">
    <location>
        <begin position="57"/>
        <end position="67"/>
    </location>
</feature>
<accession>A0A1E5UN48</accession>
<evidence type="ECO:0000313" key="3">
    <source>
        <dbReference type="Proteomes" id="UP000095767"/>
    </source>
</evidence>
<protein>
    <recommendedName>
        <fullName evidence="4">F-box associated domain-containing protein</fullName>
    </recommendedName>
</protein>
<sequence length="157" mass="17657">MFLAACRRVCRELRRAVGDGGLLLPRLLRARDLLQLQRAPALPPAGAAAAGGEPRQSRRRRVPIHAARSHGRWSRSYRTIKDHCNGLFIYEENSTYYVCNPATRRWTRLPPRMEKGNYAAAYLVFRPHHVAGLRSGPAAMGTRCMPRVGIGQSGRKR</sequence>
<feature type="region of interest" description="Disordered" evidence="1">
    <location>
        <begin position="44"/>
        <end position="67"/>
    </location>
</feature>
<keyword evidence="3" id="KW-1185">Reference proteome</keyword>
<dbReference type="PANTHER" id="PTHR34591">
    <property type="entry name" value="OS03G0653100 PROTEIN-RELATED"/>
    <property type="match status" value="1"/>
</dbReference>
<dbReference type="PANTHER" id="PTHR34591:SF13">
    <property type="entry name" value="OS03G0669900 PROTEIN"/>
    <property type="match status" value="1"/>
</dbReference>
<gene>
    <name evidence="2" type="ORF">BAE44_0024668</name>
</gene>
<reference evidence="2 3" key="1">
    <citation type="submission" date="2016-09" db="EMBL/GenBank/DDBJ databases">
        <title>The draft genome of Dichanthelium oligosanthes: A C3 panicoid grass species.</title>
        <authorList>
            <person name="Studer A.J."/>
            <person name="Schnable J.C."/>
            <person name="Brutnell T.P."/>
        </authorList>
    </citation>
    <scope>NUCLEOTIDE SEQUENCE [LARGE SCALE GENOMIC DNA]</scope>
    <source>
        <strain evidence="3">cv. Kellogg 1175</strain>
        <tissue evidence="2">Leaf</tissue>
    </source>
</reference>
<evidence type="ECO:0008006" key="4">
    <source>
        <dbReference type="Google" id="ProtNLM"/>
    </source>
</evidence>
<name>A0A1E5UN48_9POAL</name>
<dbReference type="Proteomes" id="UP000095767">
    <property type="component" value="Unassembled WGS sequence"/>
</dbReference>
<evidence type="ECO:0000313" key="2">
    <source>
        <dbReference type="EMBL" id="OEL14314.1"/>
    </source>
</evidence>
<organism evidence="2 3">
    <name type="scientific">Dichanthelium oligosanthes</name>
    <dbReference type="NCBI Taxonomy" id="888268"/>
    <lineage>
        <taxon>Eukaryota</taxon>
        <taxon>Viridiplantae</taxon>
        <taxon>Streptophyta</taxon>
        <taxon>Embryophyta</taxon>
        <taxon>Tracheophyta</taxon>
        <taxon>Spermatophyta</taxon>
        <taxon>Magnoliopsida</taxon>
        <taxon>Liliopsida</taxon>
        <taxon>Poales</taxon>
        <taxon>Poaceae</taxon>
        <taxon>PACMAD clade</taxon>
        <taxon>Panicoideae</taxon>
        <taxon>Panicodae</taxon>
        <taxon>Paniceae</taxon>
        <taxon>Dichantheliinae</taxon>
        <taxon>Dichanthelium</taxon>
    </lineage>
</organism>
<dbReference type="EMBL" id="LWDX02070503">
    <property type="protein sequence ID" value="OEL14314.1"/>
    <property type="molecule type" value="Genomic_DNA"/>
</dbReference>
<proteinExistence type="predicted"/>
<evidence type="ECO:0000256" key="1">
    <source>
        <dbReference type="SAM" id="MobiDB-lite"/>
    </source>
</evidence>
<dbReference type="OrthoDB" id="1916346at2759"/>
<comment type="caution">
    <text evidence="2">The sequence shown here is derived from an EMBL/GenBank/DDBJ whole genome shotgun (WGS) entry which is preliminary data.</text>
</comment>